<keyword evidence="2" id="KW-1185">Reference proteome</keyword>
<accession>A0ACC1IV37</accession>
<organism evidence="1 2">
    <name type="scientific">Kickxella alabastrina</name>
    <dbReference type="NCBI Taxonomy" id="61397"/>
    <lineage>
        <taxon>Eukaryota</taxon>
        <taxon>Fungi</taxon>
        <taxon>Fungi incertae sedis</taxon>
        <taxon>Zoopagomycota</taxon>
        <taxon>Kickxellomycotina</taxon>
        <taxon>Kickxellomycetes</taxon>
        <taxon>Kickxellales</taxon>
        <taxon>Kickxellaceae</taxon>
        <taxon>Kickxella</taxon>
    </lineage>
</organism>
<dbReference type="Proteomes" id="UP001150581">
    <property type="component" value="Unassembled WGS sequence"/>
</dbReference>
<evidence type="ECO:0000313" key="2">
    <source>
        <dbReference type="Proteomes" id="UP001150581"/>
    </source>
</evidence>
<dbReference type="EMBL" id="JANBPG010000030">
    <property type="protein sequence ID" value="KAJ1901370.1"/>
    <property type="molecule type" value="Genomic_DNA"/>
</dbReference>
<gene>
    <name evidence="1" type="ORF">LPJ66_000830</name>
</gene>
<protein>
    <submittedName>
        <fullName evidence="1">Uncharacterized protein</fullName>
    </submittedName>
</protein>
<evidence type="ECO:0000313" key="1">
    <source>
        <dbReference type="EMBL" id="KAJ1901370.1"/>
    </source>
</evidence>
<proteinExistence type="predicted"/>
<reference evidence="1" key="1">
    <citation type="submission" date="2022-07" db="EMBL/GenBank/DDBJ databases">
        <title>Phylogenomic reconstructions and comparative analyses of Kickxellomycotina fungi.</title>
        <authorList>
            <person name="Reynolds N.K."/>
            <person name="Stajich J.E."/>
            <person name="Barry K."/>
            <person name="Grigoriev I.V."/>
            <person name="Crous P."/>
            <person name="Smith M.E."/>
        </authorList>
    </citation>
    <scope>NUCLEOTIDE SEQUENCE</scope>
    <source>
        <strain evidence="1">Benny 63K</strain>
    </source>
</reference>
<sequence>MVQRVPDDCLRELLELGTLNRMLEVYTREIGQVAIDSHHPFRSAYFHGVVISHLGKGRALTFAEAVQVCESAVVLNNAAAPARLFGESTAETPSLLSFLNIDAAHTGQPLMPIVGGNEAVQNQKLWQDADLACMDYAMAAGHQIANLKLRAVQGFLARHIEAKCLIRPIYHYMYKRYADTQSTELPVVDEGMQFQIYSTVLEVMERSYGMVLPLPYVMYTTLFAIAETNEQIINGIVKTGGSPADVCLSVRFEPPGENIPANDAALLPKPLGAKELLEIMDWDFAAVIGRLLAHQYHGLDKSEAAMRAKLGALAFGVDTSQDQPYPPILPLQDMPFHQFVHRYVSRIYTKWPHGFVYMVVDEAVCAYNVIIQSIRDQPTRDTK</sequence>
<comment type="caution">
    <text evidence="1">The sequence shown here is derived from an EMBL/GenBank/DDBJ whole genome shotgun (WGS) entry which is preliminary data.</text>
</comment>
<name>A0ACC1IV37_9FUNG</name>